<protein>
    <recommendedName>
        <fullName evidence="6">PPE family protein</fullName>
    </recommendedName>
</protein>
<feature type="domain" description="PPE family C-terminal" evidence="3">
    <location>
        <begin position="303"/>
        <end position="381"/>
    </location>
</feature>
<dbReference type="PANTHER" id="PTHR46766">
    <property type="entry name" value="GLUTAMINE-RICH PROTEIN 2"/>
    <property type="match status" value="1"/>
</dbReference>
<name>A0A1X1YC32_9MYCO</name>
<dbReference type="EMBL" id="LQPE01000031">
    <property type="protein sequence ID" value="ORW08594.1"/>
    <property type="molecule type" value="Genomic_DNA"/>
</dbReference>
<dbReference type="PANTHER" id="PTHR46766:SF1">
    <property type="entry name" value="GLUTAMINE-RICH PROTEIN 2"/>
    <property type="match status" value="1"/>
</dbReference>
<dbReference type="FunFam" id="1.20.1260.20:FF:000001">
    <property type="entry name" value="PPE family protein PPE41"/>
    <property type="match status" value="1"/>
</dbReference>
<dbReference type="Pfam" id="PF12484">
    <property type="entry name" value="PPE-SVP"/>
    <property type="match status" value="1"/>
</dbReference>
<evidence type="ECO:0000313" key="5">
    <source>
        <dbReference type="Proteomes" id="UP000193487"/>
    </source>
</evidence>
<evidence type="ECO:0008006" key="6">
    <source>
        <dbReference type="Google" id="ProtNLM"/>
    </source>
</evidence>
<dbReference type="Proteomes" id="UP000193487">
    <property type="component" value="Unassembled WGS sequence"/>
</dbReference>
<organism evidence="4 5">
    <name type="scientific">Mycobacterium kyorinense</name>
    <dbReference type="NCBI Taxonomy" id="487514"/>
    <lineage>
        <taxon>Bacteria</taxon>
        <taxon>Bacillati</taxon>
        <taxon>Actinomycetota</taxon>
        <taxon>Actinomycetes</taxon>
        <taxon>Mycobacteriales</taxon>
        <taxon>Mycobacteriaceae</taxon>
        <taxon>Mycobacterium</taxon>
    </lineage>
</organism>
<proteinExistence type="inferred from homology"/>
<evidence type="ECO:0000256" key="1">
    <source>
        <dbReference type="ARBA" id="ARBA00010652"/>
    </source>
</evidence>
<dbReference type="RefSeq" id="WP_045382512.1">
    <property type="nucleotide sequence ID" value="NZ_BBKA01000083.1"/>
</dbReference>
<reference evidence="4 5" key="1">
    <citation type="submission" date="2016-01" db="EMBL/GenBank/DDBJ databases">
        <title>The new phylogeny of the genus Mycobacterium.</title>
        <authorList>
            <person name="Tarcisio F."/>
            <person name="Conor M."/>
            <person name="Antonella G."/>
            <person name="Elisabetta G."/>
            <person name="Giulia F.S."/>
            <person name="Sara T."/>
            <person name="Anna F."/>
            <person name="Clotilde B."/>
            <person name="Roberto B."/>
            <person name="Veronica D.S."/>
            <person name="Fabio R."/>
            <person name="Monica P."/>
            <person name="Olivier J."/>
            <person name="Enrico T."/>
            <person name="Nicola S."/>
        </authorList>
    </citation>
    <scope>NUCLEOTIDE SEQUENCE [LARGE SCALE GENOMIC DNA]</scope>
    <source>
        <strain evidence="4 5">DSM 45166</strain>
    </source>
</reference>
<dbReference type="InterPro" id="IPR038332">
    <property type="entry name" value="PPE_sf"/>
</dbReference>
<dbReference type="OrthoDB" id="4730605at2"/>
<gene>
    <name evidence="4" type="ORF">AWC14_22900</name>
</gene>
<sequence length="386" mass="37713">MDYGMLPPEINSARMYSGPGPGSMLAAAAAWDELAAELGSAAVSYSSVIASLTGGSWLGPSSTAMAASAAPYVAWLHATAAQAEQTANQVKAAVGAYETAFAMTVPPPVIAANRAQLMALIATNVLGQNAPAIAATEAQYGEMWAQDAAAMYGYAGASAAVTSQVAPFSPAPTTTNPAGPASQAVTVAQTTGTSAGTDAQAMLSHLTTAAPQALQGLASPTSSTSASSALDSLKSYMYPVSMMSMMPMRGLSMVNMLKSLSSTTGAASKAVTAARPALAGALVASTGAAGPAANLGSAVPAVSAGMGSAVSMGPLSVPQSWSAATAPAVSPVAAGLPANSPSAPPVSGPAGMPLMPVANMAGRVPAGGTPHYDMRPTVIPRSPSAG</sequence>
<dbReference type="InterPro" id="IPR000030">
    <property type="entry name" value="PPE_dom"/>
</dbReference>
<dbReference type="InterPro" id="IPR022171">
    <property type="entry name" value="PPE_C"/>
</dbReference>
<evidence type="ECO:0000259" key="2">
    <source>
        <dbReference type="Pfam" id="PF00823"/>
    </source>
</evidence>
<dbReference type="SUPFAM" id="SSF140459">
    <property type="entry name" value="PE/PPE dimer-like"/>
    <property type="match status" value="1"/>
</dbReference>
<dbReference type="Gene3D" id="1.20.1260.20">
    <property type="entry name" value="PPE superfamily"/>
    <property type="match status" value="1"/>
</dbReference>
<feature type="domain" description="PPE" evidence="2">
    <location>
        <begin position="2"/>
        <end position="163"/>
    </location>
</feature>
<dbReference type="AlphaFoldDB" id="A0A1X1YC32"/>
<dbReference type="Pfam" id="PF00823">
    <property type="entry name" value="PPE"/>
    <property type="match status" value="1"/>
</dbReference>
<dbReference type="GO" id="GO:0052572">
    <property type="term" value="P:response to host immune response"/>
    <property type="evidence" value="ECO:0007669"/>
    <property type="project" value="TreeGrafter"/>
</dbReference>
<keyword evidence="5" id="KW-1185">Reference proteome</keyword>
<comment type="similarity">
    <text evidence="1">Belongs to the mycobacterial PPE family.</text>
</comment>
<evidence type="ECO:0000259" key="3">
    <source>
        <dbReference type="Pfam" id="PF12484"/>
    </source>
</evidence>
<accession>A0A1X1YC32</accession>
<comment type="caution">
    <text evidence="4">The sequence shown here is derived from an EMBL/GenBank/DDBJ whole genome shotgun (WGS) entry which is preliminary data.</text>
</comment>
<evidence type="ECO:0000313" key="4">
    <source>
        <dbReference type="EMBL" id="ORW08594.1"/>
    </source>
</evidence>